<dbReference type="AlphaFoldDB" id="A0A3N4KA54"/>
<dbReference type="InParanoid" id="A0A3N4KA54"/>
<keyword evidence="1" id="KW-0472">Membrane</keyword>
<dbReference type="EMBL" id="ML119184">
    <property type="protein sequence ID" value="RPB07386.1"/>
    <property type="molecule type" value="Genomic_DNA"/>
</dbReference>
<reference evidence="2 3" key="1">
    <citation type="journal article" date="2018" name="Nat. Ecol. Evol.">
        <title>Pezizomycetes genomes reveal the molecular basis of ectomycorrhizal truffle lifestyle.</title>
        <authorList>
            <person name="Murat C."/>
            <person name="Payen T."/>
            <person name="Noel B."/>
            <person name="Kuo A."/>
            <person name="Morin E."/>
            <person name="Chen J."/>
            <person name="Kohler A."/>
            <person name="Krizsan K."/>
            <person name="Balestrini R."/>
            <person name="Da Silva C."/>
            <person name="Montanini B."/>
            <person name="Hainaut M."/>
            <person name="Levati E."/>
            <person name="Barry K.W."/>
            <person name="Belfiori B."/>
            <person name="Cichocki N."/>
            <person name="Clum A."/>
            <person name="Dockter R.B."/>
            <person name="Fauchery L."/>
            <person name="Guy J."/>
            <person name="Iotti M."/>
            <person name="Le Tacon F."/>
            <person name="Lindquist E.A."/>
            <person name="Lipzen A."/>
            <person name="Malagnac F."/>
            <person name="Mello A."/>
            <person name="Molinier V."/>
            <person name="Miyauchi S."/>
            <person name="Poulain J."/>
            <person name="Riccioni C."/>
            <person name="Rubini A."/>
            <person name="Sitrit Y."/>
            <person name="Splivallo R."/>
            <person name="Traeger S."/>
            <person name="Wang M."/>
            <person name="Zifcakova L."/>
            <person name="Wipf D."/>
            <person name="Zambonelli A."/>
            <person name="Paolocci F."/>
            <person name="Nowrousian M."/>
            <person name="Ottonello S."/>
            <person name="Baldrian P."/>
            <person name="Spatafora J.W."/>
            <person name="Henrissat B."/>
            <person name="Nagy L.G."/>
            <person name="Aury J.M."/>
            <person name="Wincker P."/>
            <person name="Grigoriev I.V."/>
            <person name="Bonfante P."/>
            <person name="Martin F.M."/>
        </authorList>
    </citation>
    <scope>NUCLEOTIDE SEQUENCE [LARGE SCALE GENOMIC DNA]</scope>
    <source>
        <strain evidence="2 3">CCBAS932</strain>
    </source>
</reference>
<evidence type="ECO:0000313" key="2">
    <source>
        <dbReference type="EMBL" id="RPB07386.1"/>
    </source>
</evidence>
<dbReference type="Proteomes" id="UP000277580">
    <property type="component" value="Unassembled WGS sequence"/>
</dbReference>
<keyword evidence="3" id="KW-1185">Reference proteome</keyword>
<gene>
    <name evidence="2" type="ORF">P167DRAFT_540139</name>
</gene>
<name>A0A3N4KA54_9PEZI</name>
<sequence>MGCIYIIMRAGDFVFHVPPIPQPKSCDSPYLLPIFIFYILFVYHPLPASLSFLPLALRRLICMGQLYITIHIEIPTPAS</sequence>
<keyword evidence="1" id="KW-0812">Transmembrane</keyword>
<organism evidence="2 3">
    <name type="scientific">Morchella conica CCBAS932</name>
    <dbReference type="NCBI Taxonomy" id="1392247"/>
    <lineage>
        <taxon>Eukaryota</taxon>
        <taxon>Fungi</taxon>
        <taxon>Dikarya</taxon>
        <taxon>Ascomycota</taxon>
        <taxon>Pezizomycotina</taxon>
        <taxon>Pezizomycetes</taxon>
        <taxon>Pezizales</taxon>
        <taxon>Morchellaceae</taxon>
        <taxon>Morchella</taxon>
    </lineage>
</organism>
<feature type="transmembrane region" description="Helical" evidence="1">
    <location>
        <begin position="30"/>
        <end position="57"/>
    </location>
</feature>
<proteinExistence type="predicted"/>
<keyword evidence="1" id="KW-1133">Transmembrane helix</keyword>
<evidence type="ECO:0000313" key="3">
    <source>
        <dbReference type="Proteomes" id="UP000277580"/>
    </source>
</evidence>
<accession>A0A3N4KA54</accession>
<evidence type="ECO:0000256" key="1">
    <source>
        <dbReference type="SAM" id="Phobius"/>
    </source>
</evidence>
<protein>
    <submittedName>
        <fullName evidence="2">Uncharacterized protein</fullName>
    </submittedName>
</protein>